<dbReference type="Proteomes" id="UP001212821">
    <property type="component" value="Chromosome"/>
</dbReference>
<gene>
    <name evidence="1" type="ORF">O1G21_01640</name>
</gene>
<dbReference type="EMBL" id="CP115450">
    <property type="protein sequence ID" value="WBP84678.1"/>
    <property type="molecule type" value="Genomic_DNA"/>
</dbReference>
<reference evidence="2" key="1">
    <citation type="submission" date="2022-12" db="EMBL/GenBank/DDBJ databases">
        <authorList>
            <person name="Mo P."/>
        </authorList>
    </citation>
    <scope>NUCLEOTIDE SEQUENCE [LARGE SCALE GENOMIC DNA]</scope>
    <source>
        <strain evidence="2">HUAS 3-15</strain>
    </source>
</reference>
<organism evidence="1 2">
    <name type="scientific">Kitasatospora cathayae</name>
    <dbReference type="NCBI Taxonomy" id="3004092"/>
    <lineage>
        <taxon>Bacteria</taxon>
        <taxon>Bacillati</taxon>
        <taxon>Actinomycetota</taxon>
        <taxon>Actinomycetes</taxon>
        <taxon>Kitasatosporales</taxon>
        <taxon>Streptomycetaceae</taxon>
        <taxon>Kitasatospora</taxon>
    </lineage>
</organism>
<protein>
    <recommendedName>
        <fullName evidence="3">PQQ enzyme repeat-containing protein</fullName>
    </recommendedName>
</protein>
<dbReference type="InterPro" id="IPR015943">
    <property type="entry name" value="WD40/YVTN_repeat-like_dom_sf"/>
</dbReference>
<dbReference type="SUPFAM" id="SSF50998">
    <property type="entry name" value="Quinoprotein alcohol dehydrogenase-like"/>
    <property type="match status" value="1"/>
</dbReference>
<evidence type="ECO:0000313" key="1">
    <source>
        <dbReference type="EMBL" id="WBP84678.1"/>
    </source>
</evidence>
<keyword evidence="2" id="KW-1185">Reference proteome</keyword>
<name>A0ABY7PWA5_9ACTN</name>
<sequence length="152" mass="15879">MYSATLQPAGPNRVVFQGQTVRDDGLVWFLDSTTGQQVADLSNGAYTHKCTYDDRSVTVCAGATVFAFDPSTGKTLWKLPDDAKTRVAPEVTAVWHGIVYGKTGNGAVTLNAVTGQDVPTDPEVAPVLVNSYAEVAPSSASGSALAVYPVIG</sequence>
<accession>A0ABY7PWA5</accession>
<dbReference type="Gene3D" id="2.130.10.10">
    <property type="entry name" value="YVTN repeat-like/Quinoprotein amine dehydrogenase"/>
    <property type="match status" value="1"/>
</dbReference>
<proteinExistence type="predicted"/>
<evidence type="ECO:0008006" key="3">
    <source>
        <dbReference type="Google" id="ProtNLM"/>
    </source>
</evidence>
<dbReference type="RefSeq" id="WP_270140080.1">
    <property type="nucleotide sequence ID" value="NZ_CP115450.1"/>
</dbReference>
<evidence type="ECO:0000313" key="2">
    <source>
        <dbReference type="Proteomes" id="UP001212821"/>
    </source>
</evidence>
<dbReference type="InterPro" id="IPR011047">
    <property type="entry name" value="Quinoprotein_ADH-like_sf"/>
</dbReference>